<dbReference type="PROSITE" id="PS51257">
    <property type="entry name" value="PROKAR_LIPOPROTEIN"/>
    <property type="match status" value="1"/>
</dbReference>
<feature type="domain" description="Bacterial repeat" evidence="2">
    <location>
        <begin position="518"/>
        <end position="584"/>
    </location>
</feature>
<dbReference type="Pfam" id="PF18998">
    <property type="entry name" value="Flg_new_2"/>
    <property type="match status" value="1"/>
</dbReference>
<dbReference type="RefSeq" id="WP_184657813.1">
    <property type="nucleotide sequence ID" value="NZ_CP031518.1"/>
</dbReference>
<feature type="chain" id="PRO_5031524575" description="Bacterial repeat domain-containing protein" evidence="1">
    <location>
        <begin position="25"/>
        <end position="1743"/>
    </location>
</feature>
<evidence type="ECO:0000313" key="4">
    <source>
        <dbReference type="Proteomes" id="UP000518887"/>
    </source>
</evidence>
<reference evidence="3 4" key="1">
    <citation type="submission" date="2020-08" db="EMBL/GenBank/DDBJ databases">
        <title>Genomic Encyclopedia of Type Strains, Phase IV (KMG-IV): sequencing the most valuable type-strain genomes for metagenomic binning, comparative biology and taxonomic classification.</title>
        <authorList>
            <person name="Goeker M."/>
        </authorList>
    </citation>
    <scope>NUCLEOTIDE SEQUENCE [LARGE SCALE GENOMIC DNA]</scope>
    <source>
        <strain evidence="3 4">DSM 103462</strain>
    </source>
</reference>
<dbReference type="EMBL" id="JACHFQ010000002">
    <property type="protein sequence ID" value="MBB5225489.1"/>
    <property type="molecule type" value="Genomic_DNA"/>
</dbReference>
<sequence>MKKSCITKKILRTFKSLLCFTILGGGTFFSFVSCENFLDNGDFKEQLDKDIAYAKAKSLSIIISPEVGTGASIPDGKYTVKQGYPFEVSFTEASGYSFVKWIAVSNEDSKKEIEGVVFDNEASPKTMATVNIDSDDVRILPLCSDRIAVVGEPNPKYEANGVSRDRSITVQFSKKPDPKSFIFSKGEIPDGAETIASKKTDSETGEETEEIWAYVYENQTFLKNISITNADGISLAEHFNQPVLEDNLLTVSVNKSKPIEFESGVEKKAVIVTLSTGICDQNGVSMSAEKTWRYQITEATDEKATVNISCEVAEGSLHLSGTKDYSIGQKINLSFTENADYQFVRWDYDKSIIYVADQKSNSTTATVLEKTGSTEPTQIKALCAPRLRVSAFSPINDSLNPSVSKNSSIIITFDQNLPDDEEGLAQLENIMITLGGSPVHASFLEPVISGNTVTFAADKSNMLDVASGQTKKISVTVPTDFYYILDDGTKVTYGGIGKTFNYTIDETTIDKAEVTFAAAKNSGSLTPAAGSANKYSVGQEVPISFELAQGWQFNGWSVTLGNTEVGEDKIKILDKKSLSTKLIVNEAVQGITVTAKASESLKVASTTPAEKTNPKDSDITITFNKPLASECEALLDKIKVTMDGYNVDSFFDNESRTLSDKTIILKNTKYLDLSASDKKTVTVTIPASFYYNDGTEKAYMQEDYVFNYEITSETTAKSGIKYSLSSENGGKIFINQESVYLDRNIDYDIGSVLDLELSIYDGYQFNGWEIYGSDVYDTDLKIADRKALSTKLYIYKPVSYVTIAASISLKPAVLSVSPGEGTHTANTPVKVTFNMPMNKQNVLDNLLILYTDSAKNNKDMSEYFETPSFDSAGKILTLVPKANDLKNFAKNMAYIDISVSFGDGVKVSNLPLVQNSKSTFKVRYKPEVENTAPKKYDFFATTKYSEISKVSGIKDTEKFSLDSLNSFSDDQILQNRTQGTVYIYGRYFDEESGVKFVNITEQRTNDKKGSVVNEDVSDAVPYSADSHDAQFVNDGTGYTDFRIKYDIQSDDGAILLTVNVADACGNTDESENQTVIAIKDSYIDLTDLNVENTTNDLTTIWFTQIGHPFVNDAPYGRWINLKKIVYRNCEIDSSKLTVNCEYIDDEGTERVVDFDFNDSFQYYDNYYKSDRIDYKWSLVLENIEDVSNKSFTVKVTDDIGNVSAKKFTFPPTPVLLSITPYYYNGAPYSGYVDFTFSHDYLKNSSETDKYHFRLLYNYNDNDRDSAYSDSYIPCEFEHIDYQVHITKSTRSNSYGLNSKGINFKSELTDSELEPVGIKYIEYSKSRDDYVKITVHIDYDSWNKYDLIYIDDNLFFESGTYSCSYEVLTRYLYDPAKIDSYAAKTITGEKDGKISPRTKLPITVPNSDLYDNSKPVFLDSVGGPDNYDYFNVIKNKFGTSTEIFDYMLFGYSVKDYESGVKKCILQNNSAESSYELDSSLYDASTHYVYLPRWDLDDNVSYELKVVDKAGNENSHSPGRYAFMEVPPEITRFDILYMEMSYPNTSYSQAYRWQYYLYSFEDSDSDGIGTWEQKKVGDLKGYYSTQYSAYMPLQNCEAQGFYMMVCYGFYQASYGTDHGRYDFSIPRYYYYYKGTDNKYVQNTGNYDLILANGSSKDSVAISSDAPVFVQTLTTKYSYEECKSWDINKWQRNRRHIGEKVMSFDSTDHAAKKYKIPVNEIDEGDCYVVIAHFADGTSSMSEVKQK</sequence>
<evidence type="ECO:0000313" key="3">
    <source>
        <dbReference type="EMBL" id="MBB5225489.1"/>
    </source>
</evidence>
<dbReference type="InterPro" id="IPR044060">
    <property type="entry name" value="Bacterial_rp_domain"/>
</dbReference>
<gene>
    <name evidence="3" type="ORF">HNP76_000833</name>
</gene>
<protein>
    <recommendedName>
        <fullName evidence="2">Bacterial repeat domain-containing protein</fullName>
    </recommendedName>
</protein>
<dbReference type="Proteomes" id="UP000518887">
    <property type="component" value="Unassembled WGS sequence"/>
</dbReference>
<proteinExistence type="predicted"/>
<feature type="signal peptide" evidence="1">
    <location>
        <begin position="1"/>
        <end position="24"/>
    </location>
</feature>
<evidence type="ECO:0000259" key="2">
    <source>
        <dbReference type="Pfam" id="PF18998"/>
    </source>
</evidence>
<name>A0A7W8G7V9_9SPIR</name>
<keyword evidence="1" id="KW-0732">Signal</keyword>
<comment type="caution">
    <text evidence="3">The sequence shown here is derived from an EMBL/GenBank/DDBJ whole genome shotgun (WGS) entry which is preliminary data.</text>
</comment>
<keyword evidence="4" id="KW-1185">Reference proteome</keyword>
<organism evidence="3 4">
    <name type="scientific">Treponema ruminis</name>
    <dbReference type="NCBI Taxonomy" id="744515"/>
    <lineage>
        <taxon>Bacteria</taxon>
        <taxon>Pseudomonadati</taxon>
        <taxon>Spirochaetota</taxon>
        <taxon>Spirochaetia</taxon>
        <taxon>Spirochaetales</taxon>
        <taxon>Treponemataceae</taxon>
        <taxon>Treponema</taxon>
    </lineage>
</organism>
<evidence type="ECO:0000256" key="1">
    <source>
        <dbReference type="SAM" id="SignalP"/>
    </source>
</evidence>
<accession>A0A7W8G7V9</accession>